<dbReference type="EMBL" id="JAUYZG010000023">
    <property type="protein sequence ID" value="KAK2870825.1"/>
    <property type="molecule type" value="Genomic_DNA"/>
</dbReference>
<comment type="caution">
    <text evidence="1">The sequence shown here is derived from an EMBL/GenBank/DDBJ whole genome shotgun (WGS) entry which is preliminary data.</text>
</comment>
<organism evidence="1 2">
    <name type="scientific">Cirrhinus molitorella</name>
    <name type="common">mud carp</name>
    <dbReference type="NCBI Taxonomy" id="172907"/>
    <lineage>
        <taxon>Eukaryota</taxon>
        <taxon>Metazoa</taxon>
        <taxon>Chordata</taxon>
        <taxon>Craniata</taxon>
        <taxon>Vertebrata</taxon>
        <taxon>Euteleostomi</taxon>
        <taxon>Actinopterygii</taxon>
        <taxon>Neopterygii</taxon>
        <taxon>Teleostei</taxon>
        <taxon>Ostariophysi</taxon>
        <taxon>Cypriniformes</taxon>
        <taxon>Cyprinidae</taxon>
        <taxon>Labeoninae</taxon>
        <taxon>Labeonini</taxon>
        <taxon>Cirrhinus</taxon>
    </lineage>
</organism>
<evidence type="ECO:0000313" key="2">
    <source>
        <dbReference type="Proteomes" id="UP001187343"/>
    </source>
</evidence>
<dbReference type="AlphaFoldDB" id="A0AA88P5N6"/>
<reference evidence="1" key="1">
    <citation type="submission" date="2023-08" db="EMBL/GenBank/DDBJ databases">
        <title>Chromosome-level Genome Assembly of mud carp (Cirrhinus molitorella).</title>
        <authorList>
            <person name="Liu H."/>
        </authorList>
    </citation>
    <scope>NUCLEOTIDE SEQUENCE</scope>
    <source>
        <strain evidence="1">Prfri</strain>
        <tissue evidence="1">Muscle</tissue>
    </source>
</reference>
<gene>
    <name evidence="1" type="ORF">Q8A67_023352</name>
</gene>
<proteinExistence type="predicted"/>
<keyword evidence="2" id="KW-1185">Reference proteome</keyword>
<name>A0AA88P5N6_9TELE</name>
<dbReference type="Proteomes" id="UP001187343">
    <property type="component" value="Unassembled WGS sequence"/>
</dbReference>
<accession>A0AA88P5N6</accession>
<sequence>MVVFFVKGGKARARASQTGTRRSRSREVGVFEGRKGCARLHNTTLNMKLAKIRRKSHNEDLKRFLLC</sequence>
<protein>
    <submittedName>
        <fullName evidence="1">Uncharacterized protein</fullName>
    </submittedName>
</protein>
<evidence type="ECO:0000313" key="1">
    <source>
        <dbReference type="EMBL" id="KAK2870825.1"/>
    </source>
</evidence>